<keyword evidence="12" id="KW-1185">Reference proteome</keyword>
<evidence type="ECO:0000256" key="2">
    <source>
        <dbReference type="ARBA" id="ARBA00011955"/>
    </source>
</evidence>
<sequence length="261" mass="28133">MTTATVPRRAWVEQVMGLPVSIHVRGDDPDSPGVRRGVEAAFAGLRHADAVFSPYRDDSDLTRWERGDLAAGAADPTFAEVLALCDEARERTGGWFDPRGLPDPRTGAPRFDPSGLVKGWAVERAAGPLRRLQRYSWCINAGGDVLVHAEDHHPAWRVGIEDPTHPALLLHVLERRDGAVATSGTAHRGGHILDPYTRRPAGAVRSVTVTGPDLLWADVYATAAAARGPRGLHWLDTLDGYAALLVSASGLRQVTTAWPTA</sequence>
<evidence type="ECO:0000256" key="10">
    <source>
        <dbReference type="ARBA" id="ARBA00048540"/>
    </source>
</evidence>
<evidence type="ECO:0000256" key="8">
    <source>
        <dbReference type="ARBA" id="ARBA00022842"/>
    </source>
</evidence>
<comment type="catalytic activity">
    <reaction evidence="10">
        <text>L-threonyl-[protein] + FAD = FMN-L-threonyl-[protein] + AMP + H(+)</text>
        <dbReference type="Rhea" id="RHEA:36847"/>
        <dbReference type="Rhea" id="RHEA-COMP:11060"/>
        <dbReference type="Rhea" id="RHEA-COMP:11061"/>
        <dbReference type="ChEBI" id="CHEBI:15378"/>
        <dbReference type="ChEBI" id="CHEBI:30013"/>
        <dbReference type="ChEBI" id="CHEBI:57692"/>
        <dbReference type="ChEBI" id="CHEBI:74257"/>
        <dbReference type="ChEBI" id="CHEBI:456215"/>
        <dbReference type="EC" id="2.7.1.180"/>
    </reaction>
</comment>
<evidence type="ECO:0000256" key="1">
    <source>
        <dbReference type="ARBA" id="ARBA00001946"/>
    </source>
</evidence>
<organism evidence="11 12">
    <name type="scientific">Dactylosporangium sucinum</name>
    <dbReference type="NCBI Taxonomy" id="1424081"/>
    <lineage>
        <taxon>Bacteria</taxon>
        <taxon>Bacillati</taxon>
        <taxon>Actinomycetota</taxon>
        <taxon>Actinomycetes</taxon>
        <taxon>Micromonosporales</taxon>
        <taxon>Micromonosporaceae</taxon>
        <taxon>Dactylosporangium</taxon>
    </lineage>
</organism>
<evidence type="ECO:0000256" key="6">
    <source>
        <dbReference type="ARBA" id="ARBA00022723"/>
    </source>
</evidence>
<dbReference type="EC" id="2.7.1.180" evidence="2"/>
<name>A0A917TYD8_9ACTN</name>
<dbReference type="Pfam" id="PF02424">
    <property type="entry name" value="ApbE"/>
    <property type="match status" value="2"/>
</dbReference>
<evidence type="ECO:0000256" key="9">
    <source>
        <dbReference type="ARBA" id="ARBA00031306"/>
    </source>
</evidence>
<evidence type="ECO:0000256" key="5">
    <source>
        <dbReference type="ARBA" id="ARBA00022679"/>
    </source>
</evidence>
<reference evidence="11" key="2">
    <citation type="submission" date="2020-09" db="EMBL/GenBank/DDBJ databases">
        <authorList>
            <person name="Sun Q."/>
            <person name="Ohkuma M."/>
        </authorList>
    </citation>
    <scope>NUCLEOTIDE SEQUENCE</scope>
    <source>
        <strain evidence="11">JCM 19831</strain>
    </source>
</reference>
<reference evidence="11" key="1">
    <citation type="journal article" date="2014" name="Int. J. Syst. Evol. Microbiol.">
        <title>Complete genome sequence of Corynebacterium casei LMG S-19264T (=DSM 44701T), isolated from a smear-ripened cheese.</title>
        <authorList>
            <consortium name="US DOE Joint Genome Institute (JGI-PGF)"/>
            <person name="Walter F."/>
            <person name="Albersmeier A."/>
            <person name="Kalinowski J."/>
            <person name="Ruckert C."/>
        </authorList>
    </citation>
    <scope>NUCLEOTIDE SEQUENCE</scope>
    <source>
        <strain evidence="11">JCM 19831</strain>
    </source>
</reference>
<keyword evidence="4" id="KW-0285">Flavoprotein</keyword>
<evidence type="ECO:0000313" key="12">
    <source>
        <dbReference type="Proteomes" id="UP000642070"/>
    </source>
</evidence>
<dbReference type="PANTHER" id="PTHR30040">
    <property type="entry name" value="THIAMINE BIOSYNTHESIS LIPOPROTEIN APBE"/>
    <property type="match status" value="1"/>
</dbReference>
<gene>
    <name evidence="11" type="primary">apbE</name>
    <name evidence="11" type="ORF">GCM10007977_052620</name>
</gene>
<comment type="caution">
    <text evidence="11">The sequence shown here is derived from an EMBL/GenBank/DDBJ whole genome shotgun (WGS) entry which is preliminary data.</text>
</comment>
<keyword evidence="5 11" id="KW-0808">Transferase</keyword>
<comment type="cofactor">
    <cofactor evidence="1">
        <name>Mg(2+)</name>
        <dbReference type="ChEBI" id="CHEBI:18420"/>
    </cofactor>
</comment>
<dbReference type="EMBL" id="BMPI01000027">
    <property type="protein sequence ID" value="GGM44483.1"/>
    <property type="molecule type" value="Genomic_DNA"/>
</dbReference>
<accession>A0A917TYD8</accession>
<dbReference type="Gene3D" id="3.10.520.10">
    <property type="entry name" value="ApbE-like domains"/>
    <property type="match status" value="2"/>
</dbReference>
<dbReference type="InterPro" id="IPR003374">
    <property type="entry name" value="ApbE-like_sf"/>
</dbReference>
<dbReference type="RefSeq" id="WP_190252613.1">
    <property type="nucleotide sequence ID" value="NZ_BMPI01000027.1"/>
</dbReference>
<dbReference type="InterPro" id="IPR024932">
    <property type="entry name" value="ApbE"/>
</dbReference>
<dbReference type="Proteomes" id="UP000642070">
    <property type="component" value="Unassembled WGS sequence"/>
</dbReference>
<evidence type="ECO:0000256" key="7">
    <source>
        <dbReference type="ARBA" id="ARBA00022827"/>
    </source>
</evidence>
<dbReference type="GO" id="GO:0016740">
    <property type="term" value="F:transferase activity"/>
    <property type="evidence" value="ECO:0007669"/>
    <property type="project" value="UniProtKB-KW"/>
</dbReference>
<evidence type="ECO:0000256" key="4">
    <source>
        <dbReference type="ARBA" id="ARBA00022630"/>
    </source>
</evidence>
<protein>
    <recommendedName>
        <fullName evidence="3">FAD:protein FMN transferase</fullName>
        <ecNumber evidence="2">2.7.1.180</ecNumber>
    </recommendedName>
    <alternativeName>
        <fullName evidence="9">Flavin transferase</fullName>
    </alternativeName>
</protein>
<evidence type="ECO:0000313" key="11">
    <source>
        <dbReference type="EMBL" id="GGM44483.1"/>
    </source>
</evidence>
<keyword evidence="8" id="KW-0460">Magnesium</keyword>
<dbReference type="GO" id="GO:0046872">
    <property type="term" value="F:metal ion binding"/>
    <property type="evidence" value="ECO:0007669"/>
    <property type="project" value="UniProtKB-KW"/>
</dbReference>
<keyword evidence="7" id="KW-0274">FAD</keyword>
<keyword evidence="6" id="KW-0479">Metal-binding</keyword>
<dbReference type="SUPFAM" id="SSF143631">
    <property type="entry name" value="ApbE-like"/>
    <property type="match status" value="1"/>
</dbReference>
<evidence type="ECO:0000256" key="3">
    <source>
        <dbReference type="ARBA" id="ARBA00016337"/>
    </source>
</evidence>
<dbReference type="PANTHER" id="PTHR30040:SF2">
    <property type="entry name" value="FAD:PROTEIN FMN TRANSFERASE"/>
    <property type="match status" value="1"/>
</dbReference>
<proteinExistence type="predicted"/>
<dbReference type="AlphaFoldDB" id="A0A917TYD8"/>